<sequence length="123" mass="13924">MSAEARIPVKTPEDVWTFTQRNVPLWDILEFFPRESIGPRGPKDAPRPYEVKPLTIETDLGWSFESDIQYGSWVFRPRSPSQPGMMKWCRERGLEPGDTIVFAKSEGGAFRVRLEKGGAAPQG</sequence>
<reference evidence="1" key="1">
    <citation type="submission" date="2020-07" db="EMBL/GenBank/DDBJ databases">
        <title>Huge and variable diversity of episymbiotic CPR bacteria and DPANN archaea in groundwater ecosystems.</title>
        <authorList>
            <person name="He C.Y."/>
            <person name="Keren R."/>
            <person name="Whittaker M."/>
            <person name="Farag I.F."/>
            <person name="Doudna J."/>
            <person name="Cate J.H.D."/>
            <person name="Banfield J.F."/>
        </authorList>
    </citation>
    <scope>NUCLEOTIDE SEQUENCE</scope>
    <source>
        <strain evidence="1">NC_groundwater_1813_Pr3_B-0.1um_71_17</strain>
    </source>
</reference>
<evidence type="ECO:0000313" key="2">
    <source>
        <dbReference type="Proteomes" id="UP000696931"/>
    </source>
</evidence>
<dbReference type="EMBL" id="JACRIW010000016">
    <property type="protein sequence ID" value="MBI5168215.1"/>
    <property type="molecule type" value="Genomic_DNA"/>
</dbReference>
<proteinExistence type="predicted"/>
<accession>A0A933SBJ6</accession>
<gene>
    <name evidence="1" type="ORF">HZA61_01880</name>
</gene>
<dbReference type="AlphaFoldDB" id="A0A933SBJ6"/>
<protein>
    <submittedName>
        <fullName evidence="1">Uncharacterized protein</fullName>
    </submittedName>
</protein>
<evidence type="ECO:0000313" key="1">
    <source>
        <dbReference type="EMBL" id="MBI5168215.1"/>
    </source>
</evidence>
<name>A0A933SBJ6_UNCEI</name>
<organism evidence="1 2">
    <name type="scientific">Eiseniibacteriota bacterium</name>
    <dbReference type="NCBI Taxonomy" id="2212470"/>
    <lineage>
        <taxon>Bacteria</taxon>
        <taxon>Candidatus Eiseniibacteriota</taxon>
    </lineage>
</organism>
<comment type="caution">
    <text evidence="1">The sequence shown here is derived from an EMBL/GenBank/DDBJ whole genome shotgun (WGS) entry which is preliminary data.</text>
</comment>
<dbReference type="Proteomes" id="UP000696931">
    <property type="component" value="Unassembled WGS sequence"/>
</dbReference>